<proteinExistence type="predicted"/>
<name>X6NAF1_RETFI</name>
<sequence length="398" mass="45870">MIRVCGKIPIVLKRLLEKEKEWMNLREEMKPVWYTQAMTKYYRAHDYRFTVFKSAENRRLQAKNLVNQIKERHTKRKNDPKQGFFGTKTESEITRSDVAMLMDKVTSMQESEMSHPLKSYESKEITLQVKHKRITNQKEKERKRGIRKTLTINYRKNEATTDANETKDQNVTLVLNVLNGRNETAVEATTDKLKDVASGNNEGTWNSDESIEKQLSKDMLPELEEKSVYSKEKENAKSDGVELKKKHVQEMKSEGPGGQQPLSKSSISEYDKWQERQDNDEDDECFASESGKIGGAPHNSEYKEGSNSSRSWTKPPSGVVDGVGVINSNPILQQMIAPLEAERGALPRTHIPFIDYHDVRFSFANERTLEDVLTLIFGFAKHEFSKSEKRAVLNFFFF</sequence>
<protein>
    <submittedName>
        <fullName evidence="2">Uncharacterized protein</fullName>
    </submittedName>
</protein>
<dbReference type="AlphaFoldDB" id="X6NAF1"/>
<accession>X6NAF1</accession>
<gene>
    <name evidence="2" type="ORF">RFI_14189</name>
</gene>
<feature type="compositionally biased region" description="Polar residues" evidence="1">
    <location>
        <begin position="198"/>
        <end position="208"/>
    </location>
</feature>
<dbReference type="EMBL" id="ASPP01010310">
    <property type="protein sequence ID" value="ETO22996.1"/>
    <property type="molecule type" value="Genomic_DNA"/>
</dbReference>
<comment type="caution">
    <text evidence="2">The sequence shown here is derived from an EMBL/GenBank/DDBJ whole genome shotgun (WGS) entry which is preliminary data.</text>
</comment>
<evidence type="ECO:0000256" key="1">
    <source>
        <dbReference type="SAM" id="MobiDB-lite"/>
    </source>
</evidence>
<dbReference type="Proteomes" id="UP000023152">
    <property type="component" value="Unassembled WGS sequence"/>
</dbReference>
<organism evidence="2 3">
    <name type="scientific">Reticulomyxa filosa</name>
    <dbReference type="NCBI Taxonomy" id="46433"/>
    <lineage>
        <taxon>Eukaryota</taxon>
        <taxon>Sar</taxon>
        <taxon>Rhizaria</taxon>
        <taxon>Retaria</taxon>
        <taxon>Foraminifera</taxon>
        <taxon>Monothalamids</taxon>
        <taxon>Reticulomyxidae</taxon>
        <taxon>Reticulomyxa</taxon>
    </lineage>
</organism>
<evidence type="ECO:0000313" key="3">
    <source>
        <dbReference type="Proteomes" id="UP000023152"/>
    </source>
</evidence>
<reference evidence="2 3" key="1">
    <citation type="journal article" date="2013" name="Curr. Biol.">
        <title>The Genome of the Foraminiferan Reticulomyxa filosa.</title>
        <authorList>
            <person name="Glockner G."/>
            <person name="Hulsmann N."/>
            <person name="Schleicher M."/>
            <person name="Noegel A.A."/>
            <person name="Eichinger L."/>
            <person name="Gallinger C."/>
            <person name="Pawlowski J."/>
            <person name="Sierra R."/>
            <person name="Euteneuer U."/>
            <person name="Pillet L."/>
            <person name="Moustafa A."/>
            <person name="Platzer M."/>
            <person name="Groth M."/>
            <person name="Szafranski K."/>
            <person name="Schliwa M."/>
        </authorList>
    </citation>
    <scope>NUCLEOTIDE SEQUENCE [LARGE SCALE GENOMIC DNA]</scope>
</reference>
<keyword evidence="3" id="KW-1185">Reference proteome</keyword>
<feature type="region of interest" description="Disordered" evidence="1">
    <location>
        <begin position="191"/>
        <end position="316"/>
    </location>
</feature>
<feature type="compositionally biased region" description="Basic and acidic residues" evidence="1">
    <location>
        <begin position="210"/>
        <end position="253"/>
    </location>
</feature>
<feature type="compositionally biased region" description="Polar residues" evidence="1">
    <location>
        <begin position="305"/>
        <end position="314"/>
    </location>
</feature>
<evidence type="ECO:0000313" key="2">
    <source>
        <dbReference type="EMBL" id="ETO22996.1"/>
    </source>
</evidence>